<dbReference type="Pfam" id="PF07714">
    <property type="entry name" value="PK_Tyr_Ser-Thr"/>
    <property type="match status" value="1"/>
</dbReference>
<name>A0A8J5F614_ZINOF</name>
<dbReference type="GO" id="GO:0004672">
    <property type="term" value="F:protein kinase activity"/>
    <property type="evidence" value="ECO:0007669"/>
    <property type="project" value="InterPro"/>
</dbReference>
<dbReference type="SUPFAM" id="SSF56112">
    <property type="entry name" value="Protein kinase-like (PK-like)"/>
    <property type="match status" value="1"/>
</dbReference>
<dbReference type="EMBL" id="JACMSC010000016">
    <property type="protein sequence ID" value="KAG6483492.1"/>
    <property type="molecule type" value="Genomic_DNA"/>
</dbReference>
<dbReference type="AlphaFoldDB" id="A0A8J5F614"/>
<dbReference type="Gene3D" id="1.10.510.10">
    <property type="entry name" value="Transferase(Phosphotransferase) domain 1"/>
    <property type="match status" value="1"/>
</dbReference>
<dbReference type="PANTHER" id="PTHR45631:SF202">
    <property type="entry name" value="SENESCENCE-INDUCED RECEPTOR-LIKE SERINE_THREONINE-PROTEIN KINASE"/>
    <property type="match status" value="1"/>
</dbReference>
<dbReference type="PANTHER" id="PTHR45631">
    <property type="entry name" value="OS07G0107800 PROTEIN-RELATED"/>
    <property type="match status" value="1"/>
</dbReference>
<feature type="domain" description="Protein kinase" evidence="1">
    <location>
        <begin position="1"/>
        <end position="167"/>
    </location>
</feature>
<dbReference type="InterPro" id="IPR001245">
    <property type="entry name" value="Ser-Thr/Tyr_kinase_cat_dom"/>
</dbReference>
<protein>
    <recommendedName>
        <fullName evidence="1">Protein kinase domain-containing protein</fullName>
    </recommendedName>
</protein>
<evidence type="ECO:0000313" key="3">
    <source>
        <dbReference type="Proteomes" id="UP000734854"/>
    </source>
</evidence>
<keyword evidence="3" id="KW-1185">Reference proteome</keyword>
<dbReference type="PROSITE" id="PS00108">
    <property type="entry name" value="PROTEIN_KINASE_ST"/>
    <property type="match status" value="1"/>
</dbReference>
<sequence length="167" mass="18922">MQKRLLAIDEGITEELKNDELSSYSHTIKEFQVEAQLLLRVHHRNLVSLIGYCNEGYSLGLAFEYAAQGSLRDHLSEMASSEKNLSWRERLRIAIDAAQGLEYLHKSCKPPIIHRDVKTSNILLSENFEAKIADFGIVLLELVIGLPVVLKFPETGHILQWVRQGLA</sequence>
<comment type="caution">
    <text evidence="2">The sequence shown here is derived from an EMBL/GenBank/DDBJ whole genome shotgun (WGS) entry which is preliminary data.</text>
</comment>
<dbReference type="InterPro" id="IPR008271">
    <property type="entry name" value="Ser/Thr_kinase_AS"/>
</dbReference>
<gene>
    <name evidence="2" type="ORF">ZIOFF_060140</name>
</gene>
<proteinExistence type="predicted"/>
<accession>A0A8J5F614</accession>
<dbReference type="Proteomes" id="UP000734854">
    <property type="component" value="Unassembled WGS sequence"/>
</dbReference>
<evidence type="ECO:0000313" key="2">
    <source>
        <dbReference type="EMBL" id="KAG6483492.1"/>
    </source>
</evidence>
<organism evidence="2 3">
    <name type="scientific">Zingiber officinale</name>
    <name type="common">Ginger</name>
    <name type="synonym">Amomum zingiber</name>
    <dbReference type="NCBI Taxonomy" id="94328"/>
    <lineage>
        <taxon>Eukaryota</taxon>
        <taxon>Viridiplantae</taxon>
        <taxon>Streptophyta</taxon>
        <taxon>Embryophyta</taxon>
        <taxon>Tracheophyta</taxon>
        <taxon>Spermatophyta</taxon>
        <taxon>Magnoliopsida</taxon>
        <taxon>Liliopsida</taxon>
        <taxon>Zingiberales</taxon>
        <taxon>Zingiberaceae</taxon>
        <taxon>Zingiber</taxon>
    </lineage>
</organism>
<dbReference type="GO" id="GO:0005524">
    <property type="term" value="F:ATP binding"/>
    <property type="evidence" value="ECO:0007669"/>
    <property type="project" value="InterPro"/>
</dbReference>
<dbReference type="InterPro" id="IPR011009">
    <property type="entry name" value="Kinase-like_dom_sf"/>
</dbReference>
<reference evidence="2 3" key="1">
    <citation type="submission" date="2020-08" db="EMBL/GenBank/DDBJ databases">
        <title>Plant Genome Project.</title>
        <authorList>
            <person name="Zhang R.-G."/>
        </authorList>
    </citation>
    <scope>NUCLEOTIDE SEQUENCE [LARGE SCALE GENOMIC DNA]</scope>
    <source>
        <tissue evidence="2">Rhizome</tissue>
    </source>
</reference>
<dbReference type="PROSITE" id="PS50011">
    <property type="entry name" value="PROTEIN_KINASE_DOM"/>
    <property type="match status" value="1"/>
</dbReference>
<dbReference type="InterPro" id="IPR000719">
    <property type="entry name" value="Prot_kinase_dom"/>
</dbReference>
<evidence type="ECO:0000259" key="1">
    <source>
        <dbReference type="PROSITE" id="PS50011"/>
    </source>
</evidence>
<dbReference type="SMART" id="SM00220">
    <property type="entry name" value="S_TKc"/>
    <property type="match status" value="1"/>
</dbReference>